<reference evidence="1" key="1">
    <citation type="submission" date="2022-10" db="EMBL/GenBank/DDBJ databases">
        <title>Chitinophaga sp. nov., isolated from soil.</title>
        <authorList>
            <person name="Jeon C.O."/>
        </authorList>
    </citation>
    <scope>NUCLEOTIDE SEQUENCE</scope>
    <source>
        <strain evidence="1">R8</strain>
    </source>
</reference>
<protein>
    <submittedName>
        <fullName evidence="1">Uncharacterized protein</fullName>
    </submittedName>
</protein>
<gene>
    <name evidence="1" type="ORF">MKQ68_22360</name>
</gene>
<keyword evidence="2" id="KW-1185">Reference proteome</keyword>
<sequence length="79" mass="8989">MNTLHPASLQVLQHRTHDITPEEVKALPSFQHYTDEQVALLIQTIKTFTRIGYTIFFEQEAITGKVIDLPIAENKQKAA</sequence>
<evidence type="ECO:0000313" key="2">
    <source>
        <dbReference type="Proteomes" id="UP001162741"/>
    </source>
</evidence>
<name>A0ABY6J2F7_9BACT</name>
<organism evidence="1 2">
    <name type="scientific">Chitinophaga horti</name>
    <dbReference type="NCBI Taxonomy" id="2920382"/>
    <lineage>
        <taxon>Bacteria</taxon>
        <taxon>Pseudomonadati</taxon>
        <taxon>Bacteroidota</taxon>
        <taxon>Chitinophagia</taxon>
        <taxon>Chitinophagales</taxon>
        <taxon>Chitinophagaceae</taxon>
        <taxon>Chitinophaga</taxon>
    </lineage>
</organism>
<evidence type="ECO:0000313" key="1">
    <source>
        <dbReference type="EMBL" id="UYQ92827.1"/>
    </source>
</evidence>
<dbReference type="RefSeq" id="WP_244836431.1">
    <property type="nucleotide sequence ID" value="NZ_CP107006.1"/>
</dbReference>
<proteinExistence type="predicted"/>
<accession>A0ABY6J2F7</accession>
<dbReference type="Proteomes" id="UP001162741">
    <property type="component" value="Chromosome"/>
</dbReference>
<dbReference type="EMBL" id="CP107006">
    <property type="protein sequence ID" value="UYQ92827.1"/>
    <property type="molecule type" value="Genomic_DNA"/>
</dbReference>